<dbReference type="Pfam" id="PF07589">
    <property type="entry name" value="PEP-CTERM"/>
    <property type="match status" value="1"/>
</dbReference>
<keyword evidence="4" id="KW-1185">Reference proteome</keyword>
<accession>A0A7G5IDP9</accession>
<feature type="signal peptide" evidence="1">
    <location>
        <begin position="1"/>
        <end position="20"/>
    </location>
</feature>
<evidence type="ECO:0000259" key="2">
    <source>
        <dbReference type="Pfam" id="PF07589"/>
    </source>
</evidence>
<protein>
    <submittedName>
        <fullName evidence="3">PEP-CTERM sorting domain-containing protein</fullName>
    </submittedName>
</protein>
<feature type="domain" description="Ice-binding protein C-terminal" evidence="2">
    <location>
        <begin position="191"/>
        <end position="215"/>
    </location>
</feature>
<evidence type="ECO:0000256" key="1">
    <source>
        <dbReference type="SAM" id="SignalP"/>
    </source>
</evidence>
<dbReference type="NCBIfam" id="TIGR02595">
    <property type="entry name" value="PEP_CTERM"/>
    <property type="match status" value="1"/>
</dbReference>
<sequence length="221" mass="22983">MFKVLAATVGLAFAATSALADVCSPDVTISYNITSLDYPVDNVIHFNISPCGAGRGGTLSFGTGSTGFGLWYGEPQTNLFLMGTAQDLPGDPEGQKHIVIFGSTGWAASAQDIAFGTLFPTFLEGQLIAALEDAATGNGSEASYQLIDDFWFNAALPGGVTFGPNDRFTAVAFSQGQVIGQGFAVQTPVSAIPEPATWAMLIAGFGMVGVAARRRFPAAQR</sequence>
<dbReference type="EMBL" id="CP059851">
    <property type="protein sequence ID" value="QMW21491.1"/>
    <property type="molecule type" value="Genomic_DNA"/>
</dbReference>
<dbReference type="InterPro" id="IPR013424">
    <property type="entry name" value="Ice-binding_C"/>
</dbReference>
<name>A0A7G5IDP9_9SPHN</name>
<dbReference type="KEGG" id="sand:H3309_08610"/>
<dbReference type="AlphaFoldDB" id="A0A7G5IDP9"/>
<proteinExistence type="predicted"/>
<gene>
    <name evidence="3" type="ORF">H3309_08610</name>
</gene>
<dbReference type="NCBIfam" id="NF035944">
    <property type="entry name" value="PEPxxWA-CTERM"/>
    <property type="match status" value="1"/>
</dbReference>
<dbReference type="RefSeq" id="WP_182294340.1">
    <property type="nucleotide sequence ID" value="NZ_CP059851.1"/>
</dbReference>
<organism evidence="3 4">
    <name type="scientific">Sandaracinobacteroides saxicola</name>
    <dbReference type="NCBI Taxonomy" id="2759707"/>
    <lineage>
        <taxon>Bacteria</taxon>
        <taxon>Pseudomonadati</taxon>
        <taxon>Pseudomonadota</taxon>
        <taxon>Alphaproteobacteria</taxon>
        <taxon>Sphingomonadales</taxon>
        <taxon>Sphingosinicellaceae</taxon>
        <taxon>Sandaracinobacteroides</taxon>
    </lineage>
</organism>
<feature type="chain" id="PRO_5028857278" evidence="1">
    <location>
        <begin position="21"/>
        <end position="221"/>
    </location>
</feature>
<dbReference type="Proteomes" id="UP000515292">
    <property type="component" value="Chromosome"/>
</dbReference>
<keyword evidence="1" id="KW-0732">Signal</keyword>
<reference evidence="3 4" key="1">
    <citation type="submission" date="2020-07" db="EMBL/GenBank/DDBJ databases">
        <title>Complete genome sequence for Sandaracinobacter sp. M6.</title>
        <authorList>
            <person name="Tang Y."/>
            <person name="Liu Q."/>
            <person name="Guo Z."/>
            <person name="Lei P."/>
            <person name="Huang B."/>
        </authorList>
    </citation>
    <scope>NUCLEOTIDE SEQUENCE [LARGE SCALE GENOMIC DNA]</scope>
    <source>
        <strain evidence="3 4">M6</strain>
    </source>
</reference>
<evidence type="ECO:0000313" key="4">
    <source>
        <dbReference type="Proteomes" id="UP000515292"/>
    </source>
</evidence>
<evidence type="ECO:0000313" key="3">
    <source>
        <dbReference type="EMBL" id="QMW21491.1"/>
    </source>
</evidence>